<dbReference type="Pfam" id="PF13347">
    <property type="entry name" value="MFS_2"/>
    <property type="match status" value="1"/>
</dbReference>
<organism evidence="2 4">
    <name type="scientific">Trichococcus ilyis</name>
    <dbReference type="NCBI Taxonomy" id="640938"/>
    <lineage>
        <taxon>Bacteria</taxon>
        <taxon>Bacillati</taxon>
        <taxon>Bacillota</taxon>
        <taxon>Bacilli</taxon>
        <taxon>Lactobacillales</taxon>
        <taxon>Carnobacteriaceae</taxon>
        <taxon>Trichococcus</taxon>
    </lineage>
</organism>
<keyword evidence="1" id="KW-0812">Transmembrane</keyword>
<dbReference type="STRING" id="640938.TR210_1564"/>
<dbReference type="RefSeq" id="WP_068622963.1">
    <property type="nucleotide sequence ID" value="NZ_FJNB01000011.1"/>
</dbReference>
<protein>
    <submittedName>
        <fullName evidence="2 3">Mfs/sugar transport protein</fullName>
    </submittedName>
</protein>
<dbReference type="OrthoDB" id="9764596at2"/>
<evidence type="ECO:0000256" key="1">
    <source>
        <dbReference type="SAM" id="Phobius"/>
    </source>
</evidence>
<dbReference type="Gene3D" id="1.20.1250.20">
    <property type="entry name" value="MFS general substrate transporter like domains"/>
    <property type="match status" value="1"/>
</dbReference>
<evidence type="ECO:0000313" key="2">
    <source>
        <dbReference type="EMBL" id="CZQ98559.1"/>
    </source>
</evidence>
<evidence type="ECO:0000313" key="5">
    <source>
        <dbReference type="Proteomes" id="UP000199280"/>
    </source>
</evidence>
<keyword evidence="2" id="KW-0813">Transport</keyword>
<dbReference type="EMBL" id="FJNB01000011">
    <property type="protein sequence ID" value="CZQ98559.1"/>
    <property type="molecule type" value="Genomic_DNA"/>
</dbReference>
<gene>
    <name evidence="3" type="ORF">SAMN05216375_1082</name>
    <name evidence="2" type="ORF">TR210_1564</name>
</gene>
<proteinExistence type="predicted"/>
<dbReference type="InterPro" id="IPR039672">
    <property type="entry name" value="MFS_2"/>
</dbReference>
<evidence type="ECO:0000313" key="3">
    <source>
        <dbReference type="EMBL" id="SEJ11550.1"/>
    </source>
</evidence>
<keyword evidence="1" id="KW-0472">Membrane</keyword>
<keyword evidence="2" id="KW-0762">Sugar transport</keyword>
<reference evidence="2 4" key="1">
    <citation type="submission" date="2016-02" db="EMBL/GenBank/DDBJ databases">
        <authorList>
            <person name="Wen L."/>
            <person name="He K."/>
            <person name="Yang H."/>
        </authorList>
    </citation>
    <scope>NUCLEOTIDE SEQUENCE [LARGE SCALE GENOMIC DNA]</scope>
    <source>
        <strain evidence="2">Trichococcus_R210</strain>
    </source>
</reference>
<dbReference type="Proteomes" id="UP000076878">
    <property type="component" value="Unassembled WGS sequence"/>
</dbReference>
<dbReference type="GO" id="GO:0005886">
    <property type="term" value="C:plasma membrane"/>
    <property type="evidence" value="ECO:0007669"/>
    <property type="project" value="TreeGrafter"/>
</dbReference>
<name>A0A143YUJ5_9LACT</name>
<dbReference type="PANTHER" id="PTHR11328:SF24">
    <property type="entry name" value="MAJOR FACILITATOR SUPERFAMILY (MFS) PROFILE DOMAIN-CONTAINING PROTEIN"/>
    <property type="match status" value="1"/>
</dbReference>
<accession>A0A143YUJ5</accession>
<dbReference type="GO" id="GO:0008643">
    <property type="term" value="P:carbohydrate transport"/>
    <property type="evidence" value="ECO:0007669"/>
    <property type="project" value="InterPro"/>
</dbReference>
<dbReference type="PANTHER" id="PTHR11328">
    <property type="entry name" value="MAJOR FACILITATOR SUPERFAMILY DOMAIN-CONTAINING PROTEIN"/>
    <property type="match status" value="1"/>
</dbReference>
<dbReference type="AlphaFoldDB" id="A0A143YUJ5"/>
<keyword evidence="1" id="KW-1133">Transmembrane helix</keyword>
<evidence type="ECO:0000313" key="4">
    <source>
        <dbReference type="Proteomes" id="UP000076878"/>
    </source>
</evidence>
<dbReference type="EMBL" id="FNYT01000008">
    <property type="protein sequence ID" value="SEJ11550.1"/>
    <property type="molecule type" value="Genomic_DNA"/>
</dbReference>
<reference evidence="3 5" key="2">
    <citation type="submission" date="2016-10" db="EMBL/GenBank/DDBJ databases">
        <authorList>
            <person name="Varghese N."/>
            <person name="Submissions S."/>
        </authorList>
    </citation>
    <scope>NUCLEOTIDE SEQUENCE [LARGE SCALE GENOMIC DNA]</scope>
    <source>
        <strain evidence="3 5">DSM 22150</strain>
    </source>
</reference>
<sequence>MEQVVGKTIETKEKTKKSTAIFYSFGEVGNQLSWYMINTYLMIFYTDIVGMAAGAISIIMLIARLWQAINGPVWGMVQDRTYTKWGKFRPYLMSTE</sequence>
<feature type="transmembrane region" description="Helical" evidence="1">
    <location>
        <begin position="43"/>
        <end position="66"/>
    </location>
</feature>
<keyword evidence="5" id="KW-1185">Reference proteome</keyword>
<dbReference type="InterPro" id="IPR036259">
    <property type="entry name" value="MFS_trans_sf"/>
</dbReference>
<dbReference type="GO" id="GO:0015293">
    <property type="term" value="F:symporter activity"/>
    <property type="evidence" value="ECO:0007669"/>
    <property type="project" value="InterPro"/>
</dbReference>
<dbReference type="Proteomes" id="UP000199280">
    <property type="component" value="Unassembled WGS sequence"/>
</dbReference>
<dbReference type="SUPFAM" id="SSF103473">
    <property type="entry name" value="MFS general substrate transporter"/>
    <property type="match status" value="1"/>
</dbReference>